<feature type="transmembrane region" description="Helical" evidence="6">
    <location>
        <begin position="188"/>
        <end position="205"/>
    </location>
</feature>
<protein>
    <recommendedName>
        <fullName evidence="8">LptF/LptG family permease</fullName>
    </recommendedName>
</protein>
<evidence type="ECO:0000256" key="6">
    <source>
        <dbReference type="SAM" id="Phobius"/>
    </source>
</evidence>
<evidence type="ECO:0000256" key="4">
    <source>
        <dbReference type="ARBA" id="ARBA00022989"/>
    </source>
</evidence>
<name>E7C343_9BACT</name>
<proteinExistence type="predicted"/>
<feature type="transmembrane region" description="Helical" evidence="6">
    <location>
        <begin position="217"/>
        <end position="239"/>
    </location>
</feature>
<feature type="transmembrane region" description="Helical" evidence="6">
    <location>
        <begin position="162"/>
        <end position="181"/>
    </location>
</feature>
<evidence type="ECO:0000256" key="3">
    <source>
        <dbReference type="ARBA" id="ARBA00022692"/>
    </source>
</evidence>
<accession>E7C343</accession>
<evidence type="ECO:0008006" key="8">
    <source>
        <dbReference type="Google" id="ProtNLM"/>
    </source>
</evidence>
<dbReference type="GO" id="GO:0043190">
    <property type="term" value="C:ATP-binding cassette (ABC) transporter complex"/>
    <property type="evidence" value="ECO:0007669"/>
    <property type="project" value="TreeGrafter"/>
</dbReference>
<dbReference type="PANTHER" id="PTHR33529">
    <property type="entry name" value="SLR0882 PROTEIN-RELATED"/>
    <property type="match status" value="1"/>
</dbReference>
<keyword evidence="5 6" id="KW-0472">Membrane</keyword>
<evidence type="ECO:0000256" key="5">
    <source>
        <dbReference type="ARBA" id="ARBA00023136"/>
    </source>
</evidence>
<keyword evidence="2" id="KW-1003">Cell membrane</keyword>
<dbReference type="EMBL" id="GU567968">
    <property type="protein sequence ID" value="ADI21867.1"/>
    <property type="molecule type" value="Genomic_DNA"/>
</dbReference>
<keyword evidence="4 6" id="KW-1133">Transmembrane helix</keyword>
<sequence>MVSLGMKIGQSRIWYFKEFDETKGQGRGVQVYSYDQNGSDSYRIRAKSATWNENGWLFKEGRFLGFPSAKGIPVPKSDGIGIDWEGNPVGFENVEQARASPRINKRFSALFLPLEEDDPFPHAALRQKPNTLNYGELGTLLSEYPRQNSAKLYPYKLRRAQLFWSGPSCLVAVLCGLALGLRRKSTSAGRIAGFSLLGMLFFYLAKTFCDALGEKGIVSEWLASGVPYLLVIILAICLMRNNR</sequence>
<organism evidence="7">
    <name type="scientific">uncultured verrucomicrobium HF0130_25O04</name>
    <dbReference type="NCBI Taxonomy" id="723596"/>
    <lineage>
        <taxon>Bacteria</taxon>
        <taxon>Pseudomonadati</taxon>
        <taxon>Verrucomicrobiota</taxon>
        <taxon>environmental samples</taxon>
    </lineage>
</organism>
<dbReference type="Pfam" id="PF03739">
    <property type="entry name" value="LptF_LptG"/>
    <property type="match status" value="1"/>
</dbReference>
<keyword evidence="3 6" id="KW-0812">Transmembrane</keyword>
<evidence type="ECO:0000313" key="7">
    <source>
        <dbReference type="EMBL" id="ADI21867.1"/>
    </source>
</evidence>
<dbReference type="PANTHER" id="PTHR33529:SF6">
    <property type="entry name" value="YJGP_YJGQ FAMILY PERMEASE"/>
    <property type="match status" value="1"/>
</dbReference>
<dbReference type="AlphaFoldDB" id="E7C343"/>
<dbReference type="GO" id="GO:0015920">
    <property type="term" value="P:lipopolysaccharide transport"/>
    <property type="evidence" value="ECO:0007669"/>
    <property type="project" value="TreeGrafter"/>
</dbReference>
<evidence type="ECO:0000256" key="1">
    <source>
        <dbReference type="ARBA" id="ARBA00004651"/>
    </source>
</evidence>
<dbReference type="InterPro" id="IPR005495">
    <property type="entry name" value="LptG/LptF_permease"/>
</dbReference>
<comment type="subcellular location">
    <subcellularLocation>
        <location evidence="1">Cell membrane</location>
        <topology evidence="1">Multi-pass membrane protein</topology>
    </subcellularLocation>
</comment>
<reference evidence="7" key="1">
    <citation type="submission" date="2010-01" db="EMBL/GenBank/DDBJ databases">
        <title>Genome fragments of uncultured bacteria from the North Pacific subtropical Gyre.</title>
        <authorList>
            <person name="Pham V.D."/>
            <person name="Delong E.F."/>
        </authorList>
    </citation>
    <scope>NUCLEOTIDE SEQUENCE</scope>
</reference>
<evidence type="ECO:0000256" key="2">
    <source>
        <dbReference type="ARBA" id="ARBA00022475"/>
    </source>
</evidence>